<dbReference type="EMBL" id="VFQF01000001">
    <property type="protein sequence ID" value="TQN47969.1"/>
    <property type="molecule type" value="Genomic_DNA"/>
</dbReference>
<evidence type="ECO:0000256" key="1">
    <source>
        <dbReference type="SAM" id="Phobius"/>
    </source>
</evidence>
<protein>
    <submittedName>
        <fullName evidence="2">DUF3054 family protein</fullName>
    </submittedName>
</protein>
<feature type="transmembrane region" description="Helical" evidence="1">
    <location>
        <begin position="12"/>
        <end position="33"/>
    </location>
</feature>
<feature type="transmembrane region" description="Helical" evidence="1">
    <location>
        <begin position="100"/>
        <end position="123"/>
    </location>
</feature>
<dbReference type="Proteomes" id="UP000320085">
    <property type="component" value="Unassembled WGS sequence"/>
</dbReference>
<comment type="caution">
    <text evidence="2">The sequence shown here is derived from an EMBL/GenBank/DDBJ whole genome shotgun (WGS) entry which is preliminary data.</text>
</comment>
<dbReference type="Pfam" id="PF11255">
    <property type="entry name" value="DUF3054"/>
    <property type="match status" value="1"/>
</dbReference>
<dbReference type="InterPro" id="IPR021414">
    <property type="entry name" value="DUF3054"/>
</dbReference>
<keyword evidence="1" id="KW-1133">Transmembrane helix</keyword>
<sequence>MSTAVALLRRPLVGFALDVVLVIVFAAVGRASHDEANPLVGALLTAWPFLVGTVVGWAVVRLLRKAWPLEVGPGITVWFSTLLIGMVLRQATGHGTAVSFVLVASVVLAAFLLGWRALGAYAAGRATRRAAGRPARHT</sequence>
<organism evidence="2 3">
    <name type="scientific">Humibacillus xanthopallidus</name>
    <dbReference type="NCBI Taxonomy" id="412689"/>
    <lineage>
        <taxon>Bacteria</taxon>
        <taxon>Bacillati</taxon>
        <taxon>Actinomycetota</taxon>
        <taxon>Actinomycetes</taxon>
        <taxon>Micrococcales</taxon>
        <taxon>Intrasporangiaceae</taxon>
        <taxon>Humibacillus</taxon>
    </lineage>
</organism>
<name>A0A543PV66_9MICO</name>
<evidence type="ECO:0000313" key="3">
    <source>
        <dbReference type="Proteomes" id="UP000320085"/>
    </source>
</evidence>
<dbReference type="AlphaFoldDB" id="A0A543PV66"/>
<gene>
    <name evidence="2" type="ORF">FHX52_1090</name>
</gene>
<proteinExistence type="predicted"/>
<accession>A0A543PV66</accession>
<evidence type="ECO:0000313" key="2">
    <source>
        <dbReference type="EMBL" id="TQN47969.1"/>
    </source>
</evidence>
<reference evidence="2 3" key="1">
    <citation type="submission" date="2019-06" db="EMBL/GenBank/DDBJ databases">
        <title>Sequencing the genomes of 1000 actinobacteria strains.</title>
        <authorList>
            <person name="Klenk H.-P."/>
        </authorList>
    </citation>
    <scope>NUCLEOTIDE SEQUENCE [LARGE SCALE GENOMIC DNA]</scope>
    <source>
        <strain evidence="2 3">DSM 21776</strain>
    </source>
</reference>
<keyword evidence="1" id="KW-0472">Membrane</keyword>
<keyword evidence="1" id="KW-0812">Transmembrane</keyword>
<dbReference type="OrthoDB" id="3698172at2"/>
<dbReference type="RefSeq" id="WP_141820594.1">
    <property type="nucleotide sequence ID" value="NZ_BAAAQC010000018.1"/>
</dbReference>
<feature type="transmembrane region" description="Helical" evidence="1">
    <location>
        <begin position="67"/>
        <end position="88"/>
    </location>
</feature>
<feature type="transmembrane region" description="Helical" evidence="1">
    <location>
        <begin position="39"/>
        <end position="60"/>
    </location>
</feature>